<dbReference type="PANTHER" id="PTHR46796:SF15">
    <property type="entry name" value="BLL1074 PROTEIN"/>
    <property type="match status" value="1"/>
</dbReference>
<evidence type="ECO:0000256" key="3">
    <source>
        <dbReference type="ARBA" id="ARBA00023163"/>
    </source>
</evidence>
<evidence type="ECO:0000313" key="6">
    <source>
        <dbReference type="Proteomes" id="UP001246372"/>
    </source>
</evidence>
<keyword evidence="1" id="KW-0805">Transcription regulation</keyword>
<keyword evidence="6" id="KW-1185">Reference proteome</keyword>
<dbReference type="EMBL" id="JAVXZY010000003">
    <property type="protein sequence ID" value="MDT8999487.1"/>
    <property type="molecule type" value="Genomic_DNA"/>
</dbReference>
<dbReference type="InterPro" id="IPR050204">
    <property type="entry name" value="AraC_XylS_family_regulators"/>
</dbReference>
<evidence type="ECO:0000259" key="4">
    <source>
        <dbReference type="PROSITE" id="PS01124"/>
    </source>
</evidence>
<dbReference type="InterPro" id="IPR009057">
    <property type="entry name" value="Homeodomain-like_sf"/>
</dbReference>
<keyword evidence="3" id="KW-0804">Transcription</keyword>
<accession>A0ABU3PB17</accession>
<proteinExistence type="predicted"/>
<dbReference type="Pfam" id="PF12833">
    <property type="entry name" value="HTH_18"/>
    <property type="match status" value="1"/>
</dbReference>
<dbReference type="SMART" id="SM00342">
    <property type="entry name" value="HTH_ARAC"/>
    <property type="match status" value="1"/>
</dbReference>
<feature type="domain" description="HTH araC/xylS-type" evidence="4">
    <location>
        <begin position="196"/>
        <end position="297"/>
    </location>
</feature>
<name>A0ABU3PB17_9BURK</name>
<keyword evidence="2" id="KW-0238">DNA-binding</keyword>
<organism evidence="5 6">
    <name type="scientific">Roseateles aquae</name>
    <dbReference type="NCBI Taxonomy" id="3077235"/>
    <lineage>
        <taxon>Bacteria</taxon>
        <taxon>Pseudomonadati</taxon>
        <taxon>Pseudomonadota</taxon>
        <taxon>Betaproteobacteria</taxon>
        <taxon>Burkholderiales</taxon>
        <taxon>Sphaerotilaceae</taxon>
        <taxon>Roseateles</taxon>
    </lineage>
</organism>
<gene>
    <name evidence="5" type="ORF">RQP53_09435</name>
</gene>
<reference evidence="5" key="1">
    <citation type="submission" date="2023-09" db="EMBL/GenBank/DDBJ databases">
        <title>Paucibacter sp. APW11 Genome sequencing and assembly.</title>
        <authorList>
            <person name="Kim I."/>
        </authorList>
    </citation>
    <scope>NUCLEOTIDE SEQUENCE</scope>
    <source>
        <strain evidence="5">APW11</strain>
    </source>
</reference>
<dbReference type="PROSITE" id="PS01124">
    <property type="entry name" value="HTH_ARAC_FAMILY_2"/>
    <property type="match status" value="1"/>
</dbReference>
<dbReference type="InterPro" id="IPR018060">
    <property type="entry name" value="HTH_AraC"/>
</dbReference>
<evidence type="ECO:0000256" key="2">
    <source>
        <dbReference type="ARBA" id="ARBA00023125"/>
    </source>
</evidence>
<protein>
    <submittedName>
        <fullName evidence="5">Helix-turn-helix domain-containing protein</fullName>
    </submittedName>
</protein>
<dbReference type="Gene3D" id="1.10.10.60">
    <property type="entry name" value="Homeodomain-like"/>
    <property type="match status" value="1"/>
</dbReference>
<dbReference type="SUPFAM" id="SSF46689">
    <property type="entry name" value="Homeodomain-like"/>
    <property type="match status" value="1"/>
</dbReference>
<dbReference type="PANTHER" id="PTHR46796">
    <property type="entry name" value="HTH-TYPE TRANSCRIPTIONAL ACTIVATOR RHAS-RELATED"/>
    <property type="match status" value="1"/>
</dbReference>
<comment type="caution">
    <text evidence="5">The sequence shown here is derived from an EMBL/GenBank/DDBJ whole genome shotgun (WGS) entry which is preliminary data.</text>
</comment>
<evidence type="ECO:0000256" key="1">
    <source>
        <dbReference type="ARBA" id="ARBA00023015"/>
    </source>
</evidence>
<dbReference type="Proteomes" id="UP001246372">
    <property type="component" value="Unassembled WGS sequence"/>
</dbReference>
<evidence type="ECO:0000313" key="5">
    <source>
        <dbReference type="EMBL" id="MDT8999487.1"/>
    </source>
</evidence>
<sequence>MACVSSRRRLPTERFISPLSPIRPISPISPISPTMSPVFHFAPPSPALRGWVRQHQVIRLRFAGGLAVPVKPYWPRPAAALAFYLRDPEQVSLLPGAPQRCKPRAALIGQPTVATLRQGGLDFSVYQIEFEPGALYRLTGLPLDSLTDEWLDAEALFPPSFRQLVDRLAQHEEPEPLIAHVEAWLLPLLSSARKPLAAADVVARQLLRGEGGGLDALALAHGLDVRQLRRQFAARMGVSPRLFGRVARFDRMVRLANLAPQARWLDLALDAGYHDHQHLARDFRDFTRMSPSEFRQLELRAPERQFGFRE</sequence>